<gene>
    <name evidence="7" type="ORF">TcWFU_006621</name>
</gene>
<dbReference type="PANTHER" id="PTHR14871">
    <property type="entry name" value="DYNEIN REGULATORY COMPLEX PROTEIN 9"/>
    <property type="match status" value="1"/>
</dbReference>
<dbReference type="Proteomes" id="UP001651158">
    <property type="component" value="Unassembled WGS sequence"/>
</dbReference>
<keyword evidence="8" id="KW-1185">Reference proteome</keyword>
<evidence type="ECO:0000256" key="2">
    <source>
        <dbReference type="ARBA" id="ARBA00004316"/>
    </source>
</evidence>
<dbReference type="PANTHER" id="PTHR14871:SF1">
    <property type="entry name" value="DYNEIN REGULATORY COMPLEX PROTEIN 9"/>
    <property type="match status" value="1"/>
</dbReference>
<evidence type="ECO:0000256" key="4">
    <source>
        <dbReference type="ARBA" id="ARBA00023212"/>
    </source>
</evidence>
<keyword evidence="4" id="KW-0206">Cytoskeleton</keyword>
<evidence type="ECO:0000256" key="5">
    <source>
        <dbReference type="ARBA" id="ARBA00023273"/>
    </source>
</evidence>
<keyword evidence="3" id="KW-0963">Cytoplasm</keyword>
<organism evidence="7 8">
    <name type="scientific">Taenia crassiceps</name>
    <dbReference type="NCBI Taxonomy" id="6207"/>
    <lineage>
        <taxon>Eukaryota</taxon>
        <taxon>Metazoa</taxon>
        <taxon>Spiralia</taxon>
        <taxon>Lophotrochozoa</taxon>
        <taxon>Platyhelminthes</taxon>
        <taxon>Cestoda</taxon>
        <taxon>Eucestoda</taxon>
        <taxon>Cyclophyllidea</taxon>
        <taxon>Taeniidae</taxon>
        <taxon>Taenia</taxon>
    </lineage>
</organism>
<feature type="coiled-coil region" evidence="6">
    <location>
        <begin position="155"/>
        <end position="182"/>
    </location>
</feature>
<name>A0ABR4QHS3_9CEST</name>
<keyword evidence="5" id="KW-0966">Cell projection</keyword>
<evidence type="ECO:0000313" key="7">
    <source>
        <dbReference type="EMBL" id="KAL5109106.1"/>
    </source>
</evidence>
<proteinExistence type="predicted"/>
<evidence type="ECO:0000313" key="8">
    <source>
        <dbReference type="Proteomes" id="UP001651158"/>
    </source>
</evidence>
<sequence>METTLGCDKATKDRQSNVCLSFTKWRLTTAEELGVLLSSMRCKEASKEIERKKADENDSTSKILRRAAKILENYGTAEKFEINPLVTNKLTINAEKDTDDYLYDEKVKKLVSKTMKVFTACSKELKETGTHEALKAHIEDSSLQLVKLSHVVNTQMQLQTELKNVQQKMEDFKKESERLLFRRRRLIELLNSRLQELRIKVNMEKRFWVKNVEVAVAEERTRQSEREDKLSTAIAKAGLDVVNEKRTQSDINAWMLNNNARLEAQIEYMADKHRTNFATLQKAYSELVTKRNKQLDVLTTMIYEFKRMDDVVEEYKAQMAEKKKREEKENELDETAVKIQAWWRCMIVIHKISWRKKKGKKVTRKRRK</sequence>
<protein>
    <submittedName>
        <fullName evidence="7">Dynein regulatory complex protein 9</fullName>
    </submittedName>
</protein>
<dbReference type="InterPro" id="IPR042618">
    <property type="entry name" value="IQCG"/>
</dbReference>
<comment type="subcellular location">
    <subcellularLocation>
        <location evidence="2">Cell projection</location>
    </subcellularLocation>
    <subcellularLocation>
        <location evidence="1">Cytoplasm</location>
        <location evidence="1">Cytoskeleton</location>
    </subcellularLocation>
</comment>
<evidence type="ECO:0000256" key="1">
    <source>
        <dbReference type="ARBA" id="ARBA00004245"/>
    </source>
</evidence>
<evidence type="ECO:0000256" key="3">
    <source>
        <dbReference type="ARBA" id="ARBA00022490"/>
    </source>
</evidence>
<dbReference type="EMBL" id="JAKROA010000003">
    <property type="protein sequence ID" value="KAL5109106.1"/>
    <property type="molecule type" value="Genomic_DNA"/>
</dbReference>
<feature type="coiled-coil region" evidence="6">
    <location>
        <begin position="305"/>
        <end position="332"/>
    </location>
</feature>
<accession>A0ABR4QHS3</accession>
<reference evidence="7 8" key="1">
    <citation type="journal article" date="2022" name="Front. Cell. Infect. Microbiol.">
        <title>The Genomes of Two Strains of Taenia crassiceps the Animal Model for the Study of Human Cysticercosis.</title>
        <authorList>
            <person name="Bobes R.J."/>
            <person name="Estrada K."/>
            <person name="Rios-Valencia D.G."/>
            <person name="Calderon-Gallegos A."/>
            <person name="de la Torre P."/>
            <person name="Carrero J.C."/>
            <person name="Sanchez-Flores A."/>
            <person name="Laclette J.P."/>
        </authorList>
    </citation>
    <scope>NUCLEOTIDE SEQUENCE [LARGE SCALE GENOMIC DNA]</scope>
    <source>
        <strain evidence="7">WFUcys</strain>
    </source>
</reference>
<comment type="caution">
    <text evidence="7">The sequence shown here is derived from an EMBL/GenBank/DDBJ whole genome shotgun (WGS) entry which is preliminary data.</text>
</comment>
<evidence type="ECO:0000256" key="6">
    <source>
        <dbReference type="SAM" id="Coils"/>
    </source>
</evidence>
<keyword evidence="6" id="KW-0175">Coiled coil</keyword>